<name>A0A084A9V5_LACLC</name>
<gene>
    <name evidence="8" type="ORF">U725_01787</name>
</gene>
<dbReference type="GO" id="GO:0005886">
    <property type="term" value="C:plasma membrane"/>
    <property type="evidence" value="ECO:0007669"/>
    <property type="project" value="TreeGrafter"/>
</dbReference>
<dbReference type="InterPro" id="IPR051401">
    <property type="entry name" value="GtrA_CellWall_Glycosyl"/>
</dbReference>
<sequence length="148" mass="17184">MKKLMNVLKSETVRYLIFGVLATAVYALVKWLTWQAWHSGWGSETAAQASSIIFAFFTNKLFVFKHQSTNLLRDFINFTSGRIVLLLVSIFINWWFIDQHPDILMNLFGLSKNNMVASLNLVVQVLIIVINYLYSKLFVFKEDKKIND</sequence>
<dbReference type="Proteomes" id="UP000028401">
    <property type="component" value="Unassembled WGS sequence"/>
</dbReference>
<evidence type="ECO:0000256" key="3">
    <source>
        <dbReference type="ARBA" id="ARBA00022692"/>
    </source>
</evidence>
<dbReference type="PANTHER" id="PTHR38459">
    <property type="entry name" value="PROPHAGE BACTOPRENOL-LINKED GLUCOSE TRANSLOCASE HOMOLOG"/>
    <property type="match status" value="1"/>
</dbReference>
<dbReference type="EMBL" id="AZSI01000078">
    <property type="protein sequence ID" value="KEY62084.1"/>
    <property type="molecule type" value="Genomic_DNA"/>
</dbReference>
<keyword evidence="4 6" id="KW-1133">Transmembrane helix</keyword>
<proteinExistence type="inferred from homology"/>
<dbReference type="PATRIC" id="fig|1415168.3.peg.1858"/>
<feature type="domain" description="GtrA/DPMS transmembrane" evidence="7">
    <location>
        <begin position="14"/>
        <end position="140"/>
    </location>
</feature>
<evidence type="ECO:0000313" key="8">
    <source>
        <dbReference type="EMBL" id="KEY62084.1"/>
    </source>
</evidence>
<feature type="transmembrane region" description="Helical" evidence="6">
    <location>
        <begin position="75"/>
        <end position="96"/>
    </location>
</feature>
<organism evidence="8 9">
    <name type="scientific">Lactococcus cremoris subsp. cremoris GE214</name>
    <dbReference type="NCBI Taxonomy" id="1415168"/>
    <lineage>
        <taxon>Bacteria</taxon>
        <taxon>Bacillati</taxon>
        <taxon>Bacillota</taxon>
        <taxon>Bacilli</taxon>
        <taxon>Lactobacillales</taxon>
        <taxon>Streptococcaceae</taxon>
        <taxon>Lactococcus</taxon>
        <taxon>Lactococcus cremoris subsp. cremoris</taxon>
    </lineage>
</organism>
<accession>A0A084A9V5</accession>
<feature type="transmembrane region" description="Helical" evidence="6">
    <location>
        <begin position="12"/>
        <end position="33"/>
    </location>
</feature>
<evidence type="ECO:0000313" key="9">
    <source>
        <dbReference type="Proteomes" id="UP000028401"/>
    </source>
</evidence>
<evidence type="ECO:0000259" key="7">
    <source>
        <dbReference type="Pfam" id="PF04138"/>
    </source>
</evidence>
<evidence type="ECO:0000256" key="1">
    <source>
        <dbReference type="ARBA" id="ARBA00004141"/>
    </source>
</evidence>
<evidence type="ECO:0000256" key="4">
    <source>
        <dbReference type="ARBA" id="ARBA00022989"/>
    </source>
</evidence>
<evidence type="ECO:0000256" key="5">
    <source>
        <dbReference type="ARBA" id="ARBA00023136"/>
    </source>
</evidence>
<comment type="subcellular location">
    <subcellularLocation>
        <location evidence="1">Membrane</location>
        <topology evidence="1">Multi-pass membrane protein</topology>
    </subcellularLocation>
</comment>
<comment type="similarity">
    <text evidence="2">Belongs to the GtrA family.</text>
</comment>
<keyword evidence="3 6" id="KW-0812">Transmembrane</keyword>
<reference evidence="8 9" key="1">
    <citation type="submission" date="2014-06" db="EMBL/GenBank/DDBJ databases">
        <title>Draft genome sequence of the putrescine producing strain Lactococcus lactis subsp cremoris GE214.</title>
        <authorList>
            <person name="Ladero V."/>
            <person name="Linares D.M."/>
            <person name="del Rio B."/>
            <person name="Mayo B."/>
            <person name="Martin M.C."/>
            <person name="Fernandez M."/>
            <person name="Alvarez M.A."/>
        </authorList>
    </citation>
    <scope>NUCLEOTIDE SEQUENCE [LARGE SCALE GENOMIC DNA]</scope>
    <source>
        <strain evidence="8 9">GE214</strain>
    </source>
</reference>
<dbReference type="RefSeq" id="WP_042748514.1">
    <property type="nucleotide sequence ID" value="NZ_AZSI01000078.1"/>
</dbReference>
<feature type="transmembrane region" description="Helical" evidence="6">
    <location>
        <begin position="116"/>
        <end position="134"/>
    </location>
</feature>
<dbReference type="InterPro" id="IPR007267">
    <property type="entry name" value="GtrA_DPMS_TM"/>
</dbReference>
<feature type="transmembrane region" description="Helical" evidence="6">
    <location>
        <begin position="45"/>
        <end position="63"/>
    </location>
</feature>
<evidence type="ECO:0000256" key="2">
    <source>
        <dbReference type="ARBA" id="ARBA00009399"/>
    </source>
</evidence>
<evidence type="ECO:0000256" key="6">
    <source>
        <dbReference type="SAM" id="Phobius"/>
    </source>
</evidence>
<protein>
    <submittedName>
        <fullName evidence="8">Conserved membrane protein, GtcA family</fullName>
    </submittedName>
</protein>
<dbReference type="Pfam" id="PF04138">
    <property type="entry name" value="GtrA_DPMS_TM"/>
    <property type="match status" value="1"/>
</dbReference>
<comment type="caution">
    <text evidence="8">The sequence shown here is derived from an EMBL/GenBank/DDBJ whole genome shotgun (WGS) entry which is preliminary data.</text>
</comment>
<dbReference type="PANTHER" id="PTHR38459:SF5">
    <property type="entry name" value="CELL WALL TEICHOIC ACID GLYCOSYLATION PROTEIN GTCA"/>
    <property type="match status" value="1"/>
</dbReference>
<dbReference type="AlphaFoldDB" id="A0A084A9V5"/>
<keyword evidence="5 6" id="KW-0472">Membrane</keyword>
<dbReference type="GO" id="GO:0000271">
    <property type="term" value="P:polysaccharide biosynthetic process"/>
    <property type="evidence" value="ECO:0007669"/>
    <property type="project" value="InterPro"/>
</dbReference>